<evidence type="ECO:0000313" key="1">
    <source>
        <dbReference type="EMBL" id="MFC1421058.1"/>
    </source>
</evidence>
<dbReference type="EMBL" id="JBHFAB010000033">
    <property type="protein sequence ID" value="MFC1421058.1"/>
    <property type="molecule type" value="Genomic_DNA"/>
</dbReference>
<dbReference type="InterPro" id="IPR006764">
    <property type="entry name" value="SAM_dep_MeTrfase_SAV2177_type"/>
</dbReference>
<dbReference type="Proteomes" id="UP001592531">
    <property type="component" value="Unassembled WGS sequence"/>
</dbReference>
<dbReference type="EC" id="2.1.1.-" evidence="1"/>
<dbReference type="Pfam" id="PF04672">
    <property type="entry name" value="Methyltransf_19"/>
    <property type="match status" value="1"/>
</dbReference>
<dbReference type="GO" id="GO:0008168">
    <property type="term" value="F:methyltransferase activity"/>
    <property type="evidence" value="ECO:0007669"/>
    <property type="project" value="UniProtKB-KW"/>
</dbReference>
<sequence>MASPLRIDGAHAARMYDYYLGGKDNFPADRAAAARVVDLLPSAPTGSRANRRFLGRAVRFAAGRGISQFLDIGTGLPSSDNTHEVAQAAVPDARVVYVDNDPIVLSHARAKLRSTAEGRIAYLDGDFRDPASILDAPQTKALLDLSQPVALLLVALLHFIPDAEEPADLLARYRDALAPGSVLVLTHGTGELLPPAVAESVTLAYARAGLDIVSRTHAEVAGFFGELDLVQPGVVPVHEWRPDNDEDRGLTAIEVPGYAGVAVKRG</sequence>
<reference evidence="1 2" key="1">
    <citation type="submission" date="2024-09" db="EMBL/GenBank/DDBJ databases">
        <authorList>
            <person name="Lee S.D."/>
        </authorList>
    </citation>
    <scope>NUCLEOTIDE SEQUENCE [LARGE SCALE GENOMIC DNA]</scope>
    <source>
        <strain evidence="1 2">N8-3</strain>
    </source>
</reference>
<keyword evidence="1" id="KW-0489">Methyltransferase</keyword>
<protein>
    <submittedName>
        <fullName evidence="1">SAM-dependent methyltransferase</fullName>
        <ecNumber evidence="1">2.1.1.-</ecNumber>
    </submittedName>
</protein>
<dbReference type="PIRSF" id="PIRSF017393">
    <property type="entry name" value="MTase_SAV2177"/>
    <property type="match status" value="1"/>
</dbReference>
<dbReference type="CDD" id="cd02440">
    <property type="entry name" value="AdoMet_MTases"/>
    <property type="match status" value="1"/>
</dbReference>
<dbReference type="GO" id="GO:0032259">
    <property type="term" value="P:methylation"/>
    <property type="evidence" value="ECO:0007669"/>
    <property type="project" value="UniProtKB-KW"/>
</dbReference>
<gene>
    <name evidence="1" type="ORF">ACEZDE_31105</name>
</gene>
<name>A0ABV6W579_9ACTN</name>
<dbReference type="SUPFAM" id="SSF53335">
    <property type="entry name" value="S-adenosyl-L-methionine-dependent methyltransferases"/>
    <property type="match status" value="1"/>
</dbReference>
<evidence type="ECO:0000313" key="2">
    <source>
        <dbReference type="Proteomes" id="UP001592531"/>
    </source>
</evidence>
<dbReference type="Gene3D" id="3.40.50.150">
    <property type="entry name" value="Vaccinia Virus protein VP39"/>
    <property type="match status" value="1"/>
</dbReference>
<keyword evidence="2" id="KW-1185">Reference proteome</keyword>
<dbReference type="RefSeq" id="WP_380543526.1">
    <property type="nucleotide sequence ID" value="NZ_JBHFAB010000033.1"/>
</dbReference>
<keyword evidence="1" id="KW-0808">Transferase</keyword>
<proteinExistence type="predicted"/>
<dbReference type="InterPro" id="IPR029063">
    <property type="entry name" value="SAM-dependent_MTases_sf"/>
</dbReference>
<organism evidence="1 2">
    <name type="scientific">Streptacidiphilus cavernicola</name>
    <dbReference type="NCBI Taxonomy" id="3342716"/>
    <lineage>
        <taxon>Bacteria</taxon>
        <taxon>Bacillati</taxon>
        <taxon>Actinomycetota</taxon>
        <taxon>Actinomycetes</taxon>
        <taxon>Kitasatosporales</taxon>
        <taxon>Streptomycetaceae</taxon>
        <taxon>Streptacidiphilus</taxon>
    </lineage>
</organism>
<comment type="caution">
    <text evidence="1">The sequence shown here is derived from an EMBL/GenBank/DDBJ whole genome shotgun (WGS) entry which is preliminary data.</text>
</comment>
<accession>A0ABV6W579</accession>